<organism evidence="1 2">
    <name type="scientific">Stylosanthes scabra</name>
    <dbReference type="NCBI Taxonomy" id="79078"/>
    <lineage>
        <taxon>Eukaryota</taxon>
        <taxon>Viridiplantae</taxon>
        <taxon>Streptophyta</taxon>
        <taxon>Embryophyta</taxon>
        <taxon>Tracheophyta</taxon>
        <taxon>Spermatophyta</taxon>
        <taxon>Magnoliopsida</taxon>
        <taxon>eudicotyledons</taxon>
        <taxon>Gunneridae</taxon>
        <taxon>Pentapetalae</taxon>
        <taxon>rosids</taxon>
        <taxon>fabids</taxon>
        <taxon>Fabales</taxon>
        <taxon>Fabaceae</taxon>
        <taxon>Papilionoideae</taxon>
        <taxon>50 kb inversion clade</taxon>
        <taxon>dalbergioids sensu lato</taxon>
        <taxon>Dalbergieae</taxon>
        <taxon>Pterocarpus clade</taxon>
        <taxon>Stylosanthes</taxon>
    </lineage>
</organism>
<evidence type="ECO:0000313" key="2">
    <source>
        <dbReference type="Proteomes" id="UP001341840"/>
    </source>
</evidence>
<sequence length="308" mass="34089">MAFVLEGGNYFSKNLFLKVNQSEVTSAGSVWYQSFALSSKEKGRAKAFNASSSPPVLLVVTQITSKSLMCLIGSSPGLPQNFGRRFISPDLSSKLAFSLGNRLGWLSKAVLAPPNYLRVSHSAMVEVPETEELDYVLESELESEKGLLFNASLASSARRLACLVRRKVRSISGSKNSEPGDKCYLSMQITIQKEKKKQYVQYSQTIKNKQIFRFPGNGSKNVTRPLGAGTFVRCSLESPLSLADGVWNVLKEVSQGATKIPSRTRVVLLKKRKGKSVFDWGWLQLSLFESSSQVESNWKRLKAVESSK</sequence>
<gene>
    <name evidence="1" type="ORF">PIB30_054473</name>
</gene>
<evidence type="ECO:0000313" key="1">
    <source>
        <dbReference type="EMBL" id="MED6185173.1"/>
    </source>
</evidence>
<dbReference type="Proteomes" id="UP001341840">
    <property type="component" value="Unassembled WGS sequence"/>
</dbReference>
<proteinExistence type="predicted"/>
<accession>A0ABU6WKF8</accession>
<reference evidence="1 2" key="1">
    <citation type="journal article" date="2023" name="Plants (Basel)">
        <title>Bridging the Gap: Combining Genomics and Transcriptomics Approaches to Understand Stylosanthes scabra, an Orphan Legume from the Brazilian Caatinga.</title>
        <authorList>
            <person name="Ferreira-Neto J.R.C."/>
            <person name="da Silva M.D."/>
            <person name="Binneck E."/>
            <person name="de Melo N.F."/>
            <person name="da Silva R.H."/>
            <person name="de Melo A.L.T.M."/>
            <person name="Pandolfi V."/>
            <person name="Bustamante F.O."/>
            <person name="Brasileiro-Vidal A.C."/>
            <person name="Benko-Iseppon A.M."/>
        </authorList>
    </citation>
    <scope>NUCLEOTIDE SEQUENCE [LARGE SCALE GENOMIC DNA]</scope>
    <source>
        <tissue evidence="1">Leaves</tissue>
    </source>
</reference>
<dbReference type="EMBL" id="JASCZI010181658">
    <property type="protein sequence ID" value="MED6185173.1"/>
    <property type="molecule type" value="Genomic_DNA"/>
</dbReference>
<keyword evidence="2" id="KW-1185">Reference proteome</keyword>
<name>A0ABU6WKF8_9FABA</name>
<protein>
    <submittedName>
        <fullName evidence="1">Uncharacterized protein</fullName>
    </submittedName>
</protein>
<comment type="caution">
    <text evidence="1">The sequence shown here is derived from an EMBL/GenBank/DDBJ whole genome shotgun (WGS) entry which is preliminary data.</text>
</comment>